<feature type="domain" description="ISXO2-like transposase" evidence="1">
    <location>
        <begin position="127"/>
        <end position="276"/>
    </location>
</feature>
<dbReference type="InterPro" id="IPR053164">
    <property type="entry name" value="IS1016-like_transposase"/>
</dbReference>
<dbReference type="RefSeq" id="WP_129001998.1">
    <property type="nucleotide sequence ID" value="NZ_SDHZ01000001.1"/>
</dbReference>
<accession>A0A4Q1DBF7</accession>
<dbReference type="InterPro" id="IPR024442">
    <property type="entry name" value="Transposase_Zn_ribbon"/>
</dbReference>
<sequence length="307" mass="35584">MQFKNLKQLVIYFGNDEQKCRDFLAKERWGNKPICVHCQHDKCYRFTDGRLYKCAKCRKQFTVTMGTIFENSKVPLSTWFAAIYLCTAHKKGISSIQLAKDLGVTQKTSWFMLMRIKEMTKVKDRAKMTRIVEVDETYVGGKERNKSNAERKAFAEGKRKAEKTPVIGIVERKGMAYLQVAKDVTGGTLKGLVREAADRMSIIVTDSFSGYTGLRDQYIGHVTVNHSQNEYISGIYHTNTVEGFFSILKRSILGIFHHLSVKHLQRYCDEISFRYNTRYMEDAERFYYTLTKTEGRLTYKRLITAIN</sequence>
<name>A0A4Q1DBF7_9BACT</name>
<dbReference type="Pfam" id="PF12760">
    <property type="entry name" value="Zn_ribbon_IS1595"/>
    <property type="match status" value="1"/>
</dbReference>
<gene>
    <name evidence="2" type="ORF">ESB13_05420</name>
</gene>
<reference evidence="2 3" key="1">
    <citation type="submission" date="2019-01" db="EMBL/GenBank/DDBJ databases">
        <title>Filimonas sp. strain TTM-71.</title>
        <authorList>
            <person name="Chen W.-M."/>
        </authorList>
    </citation>
    <scope>NUCLEOTIDE SEQUENCE [LARGE SCALE GENOMIC DNA]</scope>
    <source>
        <strain evidence="2 3">TTM-71</strain>
    </source>
</reference>
<dbReference type="OrthoDB" id="9783459at2"/>
<dbReference type="NCBIfam" id="NF033547">
    <property type="entry name" value="transpos_IS1595"/>
    <property type="match status" value="1"/>
</dbReference>
<dbReference type="PANTHER" id="PTHR47163:SF2">
    <property type="entry name" value="SI:DKEY-17M8.2"/>
    <property type="match status" value="1"/>
</dbReference>
<dbReference type="AlphaFoldDB" id="A0A4Q1DBF7"/>
<evidence type="ECO:0000259" key="1">
    <source>
        <dbReference type="SMART" id="SM01126"/>
    </source>
</evidence>
<keyword evidence="3" id="KW-1185">Reference proteome</keyword>
<dbReference type="SMART" id="SM01126">
    <property type="entry name" value="DDE_Tnp_IS1595"/>
    <property type="match status" value="1"/>
</dbReference>
<organism evidence="2 3">
    <name type="scientific">Filimonas effusa</name>
    <dbReference type="NCBI Taxonomy" id="2508721"/>
    <lineage>
        <taxon>Bacteria</taxon>
        <taxon>Pseudomonadati</taxon>
        <taxon>Bacteroidota</taxon>
        <taxon>Chitinophagia</taxon>
        <taxon>Chitinophagales</taxon>
        <taxon>Chitinophagaceae</taxon>
        <taxon>Filimonas</taxon>
    </lineage>
</organism>
<proteinExistence type="predicted"/>
<dbReference type="PANTHER" id="PTHR47163">
    <property type="entry name" value="DDE_TNP_IS1595 DOMAIN-CONTAINING PROTEIN"/>
    <property type="match status" value="1"/>
</dbReference>
<dbReference type="EMBL" id="SDHZ01000001">
    <property type="protein sequence ID" value="RXK86248.1"/>
    <property type="molecule type" value="Genomic_DNA"/>
</dbReference>
<evidence type="ECO:0000313" key="3">
    <source>
        <dbReference type="Proteomes" id="UP000290545"/>
    </source>
</evidence>
<evidence type="ECO:0000313" key="2">
    <source>
        <dbReference type="EMBL" id="RXK86248.1"/>
    </source>
</evidence>
<dbReference type="InterPro" id="IPR024445">
    <property type="entry name" value="Tnp_ISXO2-like"/>
</dbReference>
<protein>
    <submittedName>
        <fullName evidence="2">IS1595 family transposase</fullName>
    </submittedName>
</protein>
<comment type="caution">
    <text evidence="2">The sequence shown here is derived from an EMBL/GenBank/DDBJ whole genome shotgun (WGS) entry which is preliminary data.</text>
</comment>
<dbReference type="Proteomes" id="UP000290545">
    <property type="component" value="Unassembled WGS sequence"/>
</dbReference>
<dbReference type="Pfam" id="PF12762">
    <property type="entry name" value="DDE_Tnp_IS1595"/>
    <property type="match status" value="1"/>
</dbReference>